<dbReference type="GO" id="GO:0008311">
    <property type="term" value="F:double-stranded DNA 3'-5' DNA exonuclease activity"/>
    <property type="evidence" value="ECO:0007669"/>
    <property type="project" value="TreeGrafter"/>
</dbReference>
<evidence type="ECO:0000313" key="10">
    <source>
        <dbReference type="Proteomes" id="UP000554482"/>
    </source>
</evidence>
<organism evidence="9 10">
    <name type="scientific">Thalictrum thalictroides</name>
    <name type="common">Rue-anemone</name>
    <name type="synonym">Anemone thalictroides</name>
    <dbReference type="NCBI Taxonomy" id="46969"/>
    <lineage>
        <taxon>Eukaryota</taxon>
        <taxon>Viridiplantae</taxon>
        <taxon>Streptophyta</taxon>
        <taxon>Embryophyta</taxon>
        <taxon>Tracheophyta</taxon>
        <taxon>Spermatophyta</taxon>
        <taxon>Magnoliopsida</taxon>
        <taxon>Ranunculales</taxon>
        <taxon>Ranunculaceae</taxon>
        <taxon>Thalictroideae</taxon>
        <taxon>Thalictrum</taxon>
    </lineage>
</organism>
<keyword evidence="4 6" id="KW-0460">Magnesium</keyword>
<dbReference type="Proteomes" id="UP000554482">
    <property type="component" value="Unassembled WGS sequence"/>
</dbReference>
<feature type="site" description="Interaction with DNA substrate" evidence="7">
    <location>
        <position position="334"/>
    </location>
</feature>
<sequence>MHISIGRGAFSLGILTWPIIFNLLDFFGNLSTNVEWSLWLIETKLSREEVTADLIMAEGYESFFSCTCTSGRGRLGYSGVATFCRVNSAFSSNEVALPIAAEEGFTGLLEHCRMANSMKKDFLIGVSSKVDGLEGFTNEDLLKVDCEGRCIITDHGHFVLFNIYGPRAECDDTERIDFKLTFFKILQKRWESYFMQGKRVVVVGDLNISPYAIDRCEAGPDFEKNQFRKWLRSLLVEHGGPFIDVFRIKHPQRKDAYTCWSVASGAEEFNFGSRIDHILVAGPCLHQSDNMDEHNFVDCHISGCDIMTQYKRWKPENIPRWKGGRNIKLEGSDHAPVYACLQDIPDLLEHNTPSLAARYVPKVRGVQQTIGELKFLFLLIK</sequence>
<gene>
    <name evidence="9" type="ORF">FRX31_026264</name>
</gene>
<keyword evidence="9" id="KW-0456">Lyase</keyword>
<feature type="domain" description="Endonuclease/exonuclease/phosphatase" evidence="8">
    <location>
        <begin position="40"/>
        <end position="282"/>
    </location>
</feature>
<evidence type="ECO:0000313" key="9">
    <source>
        <dbReference type="EMBL" id="KAF5184149.1"/>
    </source>
</evidence>
<keyword evidence="3" id="KW-0378">Hydrolase</keyword>
<feature type="site" description="Important for catalytic activity" evidence="7">
    <location>
        <position position="276"/>
    </location>
</feature>
<evidence type="ECO:0000256" key="1">
    <source>
        <dbReference type="ARBA" id="ARBA00007092"/>
    </source>
</evidence>
<dbReference type="PROSITE" id="PS51435">
    <property type="entry name" value="AP_NUCLEASE_F1_4"/>
    <property type="match status" value="1"/>
</dbReference>
<dbReference type="PANTHER" id="PTHR22748:SF4">
    <property type="entry name" value="DNA-(APURINIC OR APYRIMIDINIC SITE) ENDONUCLEASE 2"/>
    <property type="match status" value="1"/>
</dbReference>
<keyword evidence="10" id="KW-1185">Reference proteome</keyword>
<evidence type="ECO:0000256" key="2">
    <source>
        <dbReference type="ARBA" id="ARBA00022723"/>
    </source>
</evidence>
<dbReference type="PANTHER" id="PTHR22748">
    <property type="entry name" value="AP ENDONUCLEASE"/>
    <property type="match status" value="1"/>
</dbReference>
<feature type="site" description="Transition state stabilizer" evidence="7">
    <location>
        <position position="207"/>
    </location>
</feature>
<evidence type="ECO:0000256" key="4">
    <source>
        <dbReference type="ARBA" id="ARBA00022842"/>
    </source>
</evidence>
<dbReference type="OrthoDB" id="391817at2759"/>
<keyword evidence="2 6" id="KW-0479">Metal-binding</keyword>
<name>A0A7J6VGC2_THATH</name>
<comment type="caution">
    <text evidence="9">The sequence shown here is derived from an EMBL/GenBank/DDBJ whole genome shotgun (WGS) entry which is preliminary data.</text>
</comment>
<dbReference type="GO" id="GO:0046872">
    <property type="term" value="F:metal ion binding"/>
    <property type="evidence" value="ECO:0007669"/>
    <property type="project" value="UniProtKB-KW"/>
</dbReference>
<feature type="active site" description="Proton donor/acceptor" evidence="5">
    <location>
        <position position="205"/>
    </location>
</feature>
<dbReference type="Pfam" id="PF03372">
    <property type="entry name" value="Exo_endo_phos"/>
    <property type="match status" value="1"/>
</dbReference>
<evidence type="ECO:0000259" key="8">
    <source>
        <dbReference type="Pfam" id="PF03372"/>
    </source>
</evidence>
<feature type="binding site" evidence="6">
    <location>
        <position position="334"/>
    </location>
    <ligand>
        <name>Mg(2+)</name>
        <dbReference type="ChEBI" id="CHEBI:18420"/>
        <label>1</label>
    </ligand>
</feature>
<dbReference type="GO" id="GO:0016829">
    <property type="term" value="F:lyase activity"/>
    <property type="evidence" value="ECO:0007669"/>
    <property type="project" value="UniProtKB-KW"/>
</dbReference>
<feature type="binding site" evidence="6">
    <location>
        <position position="42"/>
    </location>
    <ligand>
        <name>Mg(2+)</name>
        <dbReference type="ChEBI" id="CHEBI:18420"/>
        <label>1</label>
    </ligand>
</feature>
<feature type="binding site" evidence="6">
    <location>
        <position position="205"/>
    </location>
    <ligand>
        <name>Mg(2+)</name>
        <dbReference type="ChEBI" id="CHEBI:18420"/>
        <label>1</label>
    </ligand>
</feature>
<reference evidence="9 10" key="1">
    <citation type="submission" date="2020-06" db="EMBL/GenBank/DDBJ databases">
        <title>Transcriptomic and genomic resources for Thalictrum thalictroides and T. hernandezii: Facilitating candidate gene discovery in an emerging model plant lineage.</title>
        <authorList>
            <person name="Arias T."/>
            <person name="Riano-Pachon D.M."/>
            <person name="Di Stilio V.S."/>
        </authorList>
    </citation>
    <scope>NUCLEOTIDE SEQUENCE [LARGE SCALE GENOMIC DNA]</scope>
    <source>
        <strain evidence="10">cv. WT478/WT964</strain>
        <tissue evidence="9">Leaves</tissue>
    </source>
</reference>
<dbReference type="GO" id="GO:0005634">
    <property type="term" value="C:nucleus"/>
    <property type="evidence" value="ECO:0007669"/>
    <property type="project" value="TreeGrafter"/>
</dbReference>
<dbReference type="Gene3D" id="3.60.10.10">
    <property type="entry name" value="Endonuclease/exonuclease/phosphatase"/>
    <property type="match status" value="1"/>
</dbReference>
<dbReference type="EMBL" id="JABWDY010032482">
    <property type="protein sequence ID" value="KAF5184149.1"/>
    <property type="molecule type" value="Genomic_DNA"/>
</dbReference>
<feature type="active site" description="Proton acceptor" evidence="5">
    <location>
        <position position="334"/>
    </location>
</feature>
<dbReference type="SUPFAM" id="SSF56219">
    <property type="entry name" value="DNase I-like"/>
    <property type="match status" value="1"/>
</dbReference>
<keyword evidence="6" id="KW-0464">Manganese</keyword>
<feature type="active site" evidence="5">
    <location>
        <position position="164"/>
    </location>
</feature>
<dbReference type="InterPro" id="IPR036691">
    <property type="entry name" value="Endo/exonu/phosph_ase_sf"/>
</dbReference>
<proteinExistence type="inferred from homology"/>
<feature type="binding site" evidence="6">
    <location>
        <position position="333"/>
    </location>
    <ligand>
        <name>Mg(2+)</name>
        <dbReference type="ChEBI" id="CHEBI:18420"/>
        <label>1</label>
    </ligand>
</feature>
<feature type="binding site" evidence="6">
    <location>
        <position position="207"/>
    </location>
    <ligand>
        <name>Mg(2+)</name>
        <dbReference type="ChEBI" id="CHEBI:18420"/>
        <label>1</label>
    </ligand>
</feature>
<protein>
    <submittedName>
        <fullName evidence="9">DNA-(Apurinic or apyrimidinic site) lyase</fullName>
    </submittedName>
</protein>
<evidence type="ECO:0000256" key="7">
    <source>
        <dbReference type="PIRSR" id="PIRSR604808-3"/>
    </source>
</evidence>
<evidence type="ECO:0000256" key="3">
    <source>
        <dbReference type="ARBA" id="ARBA00022801"/>
    </source>
</evidence>
<dbReference type="InterPro" id="IPR005135">
    <property type="entry name" value="Endo/exonuclease/phosphatase"/>
</dbReference>
<dbReference type="GO" id="GO:0006284">
    <property type="term" value="P:base-excision repair"/>
    <property type="evidence" value="ECO:0007669"/>
    <property type="project" value="TreeGrafter"/>
</dbReference>
<dbReference type="AlphaFoldDB" id="A0A7J6VGC2"/>
<comment type="similarity">
    <text evidence="1">Belongs to the DNA repair enzymes AP/ExoA family.</text>
</comment>
<evidence type="ECO:0000256" key="6">
    <source>
        <dbReference type="PIRSR" id="PIRSR604808-2"/>
    </source>
</evidence>
<comment type="cofactor">
    <cofactor evidence="6">
        <name>Mg(2+)</name>
        <dbReference type="ChEBI" id="CHEBI:18420"/>
    </cofactor>
    <cofactor evidence="6">
        <name>Mn(2+)</name>
        <dbReference type="ChEBI" id="CHEBI:29035"/>
    </cofactor>
    <text evidence="6">Probably binds two magnesium or manganese ions per subunit.</text>
</comment>
<dbReference type="GO" id="GO:0008081">
    <property type="term" value="F:phosphoric diester hydrolase activity"/>
    <property type="evidence" value="ECO:0007669"/>
    <property type="project" value="TreeGrafter"/>
</dbReference>
<evidence type="ECO:0000256" key="5">
    <source>
        <dbReference type="PIRSR" id="PIRSR604808-1"/>
    </source>
</evidence>
<dbReference type="GO" id="GO:0003906">
    <property type="term" value="F:DNA-(apurinic or apyrimidinic site) endonuclease activity"/>
    <property type="evidence" value="ECO:0007669"/>
    <property type="project" value="TreeGrafter"/>
</dbReference>
<accession>A0A7J6VGC2</accession>
<dbReference type="InterPro" id="IPR004808">
    <property type="entry name" value="AP_endonuc_1"/>
</dbReference>